<dbReference type="Gene3D" id="2.60.40.1080">
    <property type="match status" value="10"/>
</dbReference>
<feature type="region of interest" description="Disordered" evidence="1">
    <location>
        <begin position="50"/>
        <end position="88"/>
    </location>
</feature>
<feature type="domain" description="SLH" evidence="3">
    <location>
        <begin position="1206"/>
        <end position="1264"/>
    </location>
</feature>
<dbReference type="InterPro" id="IPR001119">
    <property type="entry name" value="SLH_dom"/>
</dbReference>
<sequence>MKLKNHTKGIMTAFLAGTIVLSSFSSSVFASGPDAISALAVKTADSVAGAPTAELPSDPPASPTEADPIEVPSDAEIPSDSATDPTNADMLAPVAEPVSLMLDTPVDSTLTEGDDQEVHLKQLYSDGSMQDVTQFATWVTEDDSVASITPAGNQDGPAIVHAGTSGVSVISATYNNGPAASFFVTVNPVPLADETLDILLSTEKARLKVGDFLPMTAVRENISLIRNDVTTKGTWLSLDPSIASVTEDGLIQANKLGQTYIHFNYEDLTYTVLVDVVETVGLTASETSVEVMPNDGIEIKSIASFNNGTQGDVTQFANWTVEDPEIATVDAGVIYGVSEGETTVTISYDSVTPIQIPVKVTSNPQKPVLLSLDVSKPSYTLEFEEKSAPMVVTAIYSDGSTQNVTDEVEWLAGNVLVSIEDNAVVTKGAGFGGSLVSATYLNRTVYVPIYVKPAPGTPPVETHTFTSLQVTPDVKTMKVNDAPLQLNVKAIYNYGSDPSKDFDLGSSALYTSMNPDILTVSSDGKLTAVKEGKATITVFGLSMTKRLTIEVLPETTSSSSGADTFKQMIGLEPSQAKVTLDLGSKGYGMTSQARYDDGTSENATSASVWTSLNRNIVTVRNGVLTPVGKGTTDVLVQDGQFSSLVEVSVGINGDFEAPSKNVEVFYRPSHIVVQPTGVYPARLQAALSDGRIVDLTDSNNESEFYPTEWSISDNSIATNKQGKVKGVTIGETTATVRYGDYPSIEIPVTVQAESGSVVLEGIMIDGADLVIQPDTAENAHPVFAMYNNITIEVNDDGRWSTSDPSVATVDSHGNIVSHGTGEAYIKFEYDDPRQETPLNDQIFVRVAKPSYLTLFYGETEISLPAKTEYYTIVQLIYEGVRHLTSAEVQDLGTWTSSDDSVVVVNDSGVFLAQAPGQAVVTFSYMGLSLDVTVNVGEPIADPDSAPLVSTYALPGYVIAKTGESVEPKVMAMLMDGTEKDVTSKVVWLESSPRVADVQNGAIKTHDQGAAVVGASYNGDLVIIPVVVLAGDDGTTLPPYTPPYTPLAPPIETPAPETGKPTLVEGVDVDAVKANIEKALANPAAATYSDLPSASWSASAISLASSIGFVKGYTDGTFHPKANVTRGEFATMLARALGVTGKKGALFSDVSGTSYAADAIETLHAMGLINGYGDGKFKPNQIVSRAEIATILAKAMKLGKPATEGKFTDVNGTWAADAINALAEQQIIEGKGAQQFAPTASATREESVVLILRTLGKALELNLNL</sequence>
<name>A0A3D9IQD3_9BACL</name>
<feature type="chain" id="PRO_5017702703" evidence="2">
    <location>
        <begin position="31"/>
        <end position="1264"/>
    </location>
</feature>
<evidence type="ECO:0000259" key="3">
    <source>
        <dbReference type="PROSITE" id="PS51272"/>
    </source>
</evidence>
<dbReference type="SUPFAM" id="SSF49373">
    <property type="entry name" value="Invasin/intimin cell-adhesion fragments"/>
    <property type="match status" value="4"/>
</dbReference>
<reference evidence="4 5" key="1">
    <citation type="submission" date="2018-07" db="EMBL/GenBank/DDBJ databases">
        <title>Genomic Encyclopedia of Type Strains, Phase III (KMG-III): the genomes of soil and plant-associated and newly described type strains.</title>
        <authorList>
            <person name="Whitman W."/>
        </authorList>
    </citation>
    <scope>NUCLEOTIDE SEQUENCE [LARGE SCALE GENOMIC DNA]</scope>
    <source>
        <strain evidence="4 5">CECT 8236</strain>
    </source>
</reference>
<dbReference type="InterPro" id="IPR051465">
    <property type="entry name" value="Cell_Envelope_Struct_Comp"/>
</dbReference>
<dbReference type="InterPro" id="IPR048734">
    <property type="entry name" value="HL_N-beta"/>
</dbReference>
<dbReference type="Pfam" id="PF02368">
    <property type="entry name" value="Big_2"/>
    <property type="match status" value="1"/>
</dbReference>
<dbReference type="InterPro" id="IPR003343">
    <property type="entry name" value="Big_2"/>
</dbReference>
<dbReference type="SMART" id="SM00635">
    <property type="entry name" value="BID_2"/>
    <property type="match status" value="9"/>
</dbReference>
<evidence type="ECO:0000313" key="5">
    <source>
        <dbReference type="Proteomes" id="UP000256869"/>
    </source>
</evidence>
<dbReference type="Proteomes" id="UP000256869">
    <property type="component" value="Unassembled WGS sequence"/>
</dbReference>
<gene>
    <name evidence="4" type="ORF">DFP95_103241</name>
</gene>
<comment type="caution">
    <text evidence="4">The sequence shown here is derived from an EMBL/GenBank/DDBJ whole genome shotgun (WGS) entry which is preliminary data.</text>
</comment>
<dbReference type="AlphaFoldDB" id="A0A3D9IQD3"/>
<accession>A0A3D9IQD3</accession>
<protein>
    <submittedName>
        <fullName evidence="4">Ig-like protein group 2</fullName>
    </submittedName>
</protein>
<dbReference type="Pfam" id="PF00395">
    <property type="entry name" value="SLH"/>
    <property type="match status" value="3"/>
</dbReference>
<dbReference type="PANTHER" id="PTHR43308">
    <property type="entry name" value="OUTER MEMBRANE PROTEIN ALPHA-RELATED"/>
    <property type="match status" value="1"/>
</dbReference>
<dbReference type="RefSeq" id="WP_181907318.1">
    <property type="nucleotide sequence ID" value="NZ_QRDY01000003.1"/>
</dbReference>
<feature type="signal peptide" evidence="2">
    <location>
        <begin position="1"/>
        <end position="30"/>
    </location>
</feature>
<dbReference type="Pfam" id="PF21461">
    <property type="entry name" value="HL_N-beta"/>
    <property type="match status" value="1"/>
</dbReference>
<dbReference type="EMBL" id="QRDY01000003">
    <property type="protein sequence ID" value="RED64000.1"/>
    <property type="molecule type" value="Genomic_DNA"/>
</dbReference>
<evidence type="ECO:0000313" key="4">
    <source>
        <dbReference type="EMBL" id="RED64000.1"/>
    </source>
</evidence>
<feature type="domain" description="SLH" evidence="3">
    <location>
        <begin position="1147"/>
        <end position="1205"/>
    </location>
</feature>
<proteinExistence type="predicted"/>
<keyword evidence="2" id="KW-0732">Signal</keyword>
<keyword evidence="5" id="KW-1185">Reference proteome</keyword>
<dbReference type="InterPro" id="IPR008964">
    <property type="entry name" value="Invasin/intimin_cell_adhesion"/>
</dbReference>
<feature type="domain" description="SLH" evidence="3">
    <location>
        <begin position="1083"/>
        <end position="1146"/>
    </location>
</feature>
<dbReference type="PROSITE" id="PS51272">
    <property type="entry name" value="SLH"/>
    <property type="match status" value="3"/>
</dbReference>
<evidence type="ECO:0000256" key="1">
    <source>
        <dbReference type="SAM" id="MobiDB-lite"/>
    </source>
</evidence>
<dbReference type="PANTHER" id="PTHR43308:SF5">
    <property type="entry name" value="S-LAYER PROTEIN _ PEPTIDOGLYCAN ENDO-BETA-N-ACETYLGLUCOSAMINIDASE"/>
    <property type="match status" value="1"/>
</dbReference>
<evidence type="ECO:0000256" key="2">
    <source>
        <dbReference type="SAM" id="SignalP"/>
    </source>
</evidence>
<organism evidence="4 5">
    <name type="scientific">Cohnella lupini</name>
    <dbReference type="NCBI Taxonomy" id="1294267"/>
    <lineage>
        <taxon>Bacteria</taxon>
        <taxon>Bacillati</taxon>
        <taxon>Bacillota</taxon>
        <taxon>Bacilli</taxon>
        <taxon>Bacillales</taxon>
        <taxon>Paenibacillaceae</taxon>
        <taxon>Cohnella</taxon>
    </lineage>
</organism>